<dbReference type="Proteomes" id="UP000008144">
    <property type="component" value="Unassembled WGS sequence"/>
</dbReference>
<evidence type="ECO:0000256" key="8">
    <source>
        <dbReference type="SAM" id="MobiDB-lite"/>
    </source>
</evidence>
<feature type="compositionally biased region" description="Polar residues" evidence="8">
    <location>
        <begin position="1"/>
        <end position="14"/>
    </location>
</feature>
<accession>H2XZ45</accession>
<evidence type="ECO:0000256" key="4">
    <source>
        <dbReference type="ARBA" id="ARBA00023273"/>
    </source>
</evidence>
<gene>
    <name evidence="10" type="primary">LOC100187492</name>
</gene>
<evidence type="ECO:0000256" key="6">
    <source>
        <dbReference type="ARBA" id="ARBA00044798"/>
    </source>
</evidence>
<keyword evidence="3 7" id="KW-0175">Coiled coil</keyword>
<reference evidence="11" key="1">
    <citation type="journal article" date="2002" name="Science">
        <title>The draft genome of Ciona intestinalis: insights into chordate and vertebrate origins.</title>
        <authorList>
            <person name="Dehal P."/>
            <person name="Satou Y."/>
            <person name="Campbell R.K."/>
            <person name="Chapman J."/>
            <person name="Degnan B."/>
            <person name="De Tomaso A."/>
            <person name="Davidson B."/>
            <person name="Di Gregorio A."/>
            <person name="Gelpke M."/>
            <person name="Goodstein D.M."/>
            <person name="Harafuji N."/>
            <person name="Hastings K.E."/>
            <person name="Ho I."/>
            <person name="Hotta K."/>
            <person name="Huang W."/>
            <person name="Kawashima T."/>
            <person name="Lemaire P."/>
            <person name="Martinez D."/>
            <person name="Meinertzhagen I.A."/>
            <person name="Necula S."/>
            <person name="Nonaka M."/>
            <person name="Putnam N."/>
            <person name="Rash S."/>
            <person name="Saiga H."/>
            <person name="Satake M."/>
            <person name="Terry A."/>
            <person name="Yamada L."/>
            <person name="Wang H.G."/>
            <person name="Awazu S."/>
            <person name="Azumi K."/>
            <person name="Boore J."/>
            <person name="Branno M."/>
            <person name="Chin-Bow S."/>
            <person name="DeSantis R."/>
            <person name="Doyle S."/>
            <person name="Francino P."/>
            <person name="Keys D.N."/>
            <person name="Haga S."/>
            <person name="Hayashi H."/>
            <person name="Hino K."/>
            <person name="Imai K.S."/>
            <person name="Inaba K."/>
            <person name="Kano S."/>
            <person name="Kobayashi K."/>
            <person name="Kobayashi M."/>
            <person name="Lee B.I."/>
            <person name="Makabe K.W."/>
            <person name="Manohar C."/>
            <person name="Matassi G."/>
            <person name="Medina M."/>
            <person name="Mochizuki Y."/>
            <person name="Mount S."/>
            <person name="Morishita T."/>
            <person name="Miura S."/>
            <person name="Nakayama A."/>
            <person name="Nishizaka S."/>
            <person name="Nomoto H."/>
            <person name="Ohta F."/>
            <person name="Oishi K."/>
            <person name="Rigoutsos I."/>
            <person name="Sano M."/>
            <person name="Sasaki A."/>
            <person name="Sasakura Y."/>
            <person name="Shoguchi E."/>
            <person name="Shin-i T."/>
            <person name="Spagnuolo A."/>
            <person name="Stainier D."/>
            <person name="Suzuki M.M."/>
            <person name="Tassy O."/>
            <person name="Takatori N."/>
            <person name="Tokuoka M."/>
            <person name="Yagi K."/>
            <person name="Yoshizaki F."/>
            <person name="Wada S."/>
            <person name="Zhang C."/>
            <person name="Hyatt P.D."/>
            <person name="Larimer F."/>
            <person name="Detter C."/>
            <person name="Doggett N."/>
            <person name="Glavina T."/>
            <person name="Hawkins T."/>
            <person name="Richardson P."/>
            <person name="Lucas S."/>
            <person name="Kohara Y."/>
            <person name="Levine M."/>
            <person name="Satoh N."/>
            <person name="Rokhsar D.S."/>
        </authorList>
    </citation>
    <scope>NUCLEOTIDE SEQUENCE [LARGE SCALE GENOMIC DNA]</scope>
</reference>
<evidence type="ECO:0000313" key="11">
    <source>
        <dbReference type="Proteomes" id="UP000008144"/>
    </source>
</evidence>
<dbReference type="InterPro" id="IPR025254">
    <property type="entry name" value="CCDC113/CCDC96_CC"/>
</dbReference>
<feature type="domain" description="CCDC113/CCDC96 coiled-coil" evidence="9">
    <location>
        <begin position="187"/>
        <end position="372"/>
    </location>
</feature>
<evidence type="ECO:0000256" key="2">
    <source>
        <dbReference type="ARBA" id="ARBA00022794"/>
    </source>
</evidence>
<dbReference type="GO" id="GO:0060271">
    <property type="term" value="P:cilium assembly"/>
    <property type="evidence" value="ECO:0000318"/>
    <property type="project" value="GO_Central"/>
</dbReference>
<dbReference type="PANTHER" id="PTHR15654">
    <property type="entry name" value="COILED-COIL DOMAIN-CONTAINING PROTEIN 113-RELATED"/>
    <property type="match status" value="1"/>
</dbReference>
<keyword evidence="11" id="KW-1185">Reference proteome</keyword>
<dbReference type="AlphaFoldDB" id="H2XZ45"/>
<keyword evidence="4" id="KW-0966">Cell projection</keyword>
<dbReference type="STRING" id="7719.ENSCINP00000034929"/>
<evidence type="ECO:0000256" key="5">
    <source>
        <dbReference type="ARBA" id="ARBA00044506"/>
    </source>
</evidence>
<name>H2XZ45_CIOIN</name>
<comment type="similarity">
    <text evidence="5">Belongs to the CFAP263 family.</text>
</comment>
<proteinExistence type="inferred from homology"/>
<dbReference type="InterPro" id="IPR051885">
    <property type="entry name" value="CC_CF"/>
</dbReference>
<feature type="region of interest" description="Disordered" evidence="8">
    <location>
        <begin position="1"/>
        <end position="21"/>
    </location>
</feature>
<dbReference type="HOGENOM" id="CLU_046867_0_0_1"/>
<dbReference type="Ensembl" id="ENSCINT00000035984.1">
    <property type="protein sequence ID" value="ENSCINP00000034929.1"/>
    <property type="gene ID" value="ENSCING00000019493.1"/>
</dbReference>
<dbReference type="PANTHER" id="PTHR15654:SF2">
    <property type="entry name" value="COILED-COIL DOMAIN-CONTAINING PROTEIN 113"/>
    <property type="match status" value="1"/>
</dbReference>
<dbReference type="GeneTree" id="ENSGT00940000154521"/>
<evidence type="ECO:0000256" key="3">
    <source>
        <dbReference type="ARBA" id="ARBA00023054"/>
    </source>
</evidence>
<organism evidence="10 11">
    <name type="scientific">Ciona intestinalis</name>
    <name type="common">Transparent sea squirt</name>
    <name type="synonym">Ascidia intestinalis</name>
    <dbReference type="NCBI Taxonomy" id="7719"/>
    <lineage>
        <taxon>Eukaryota</taxon>
        <taxon>Metazoa</taxon>
        <taxon>Chordata</taxon>
        <taxon>Tunicata</taxon>
        <taxon>Ascidiacea</taxon>
        <taxon>Phlebobranchia</taxon>
        <taxon>Cionidae</taxon>
        <taxon>Ciona</taxon>
    </lineage>
</organism>
<protein>
    <recommendedName>
        <fullName evidence="6">Cilia- and flagella-associated protein 263</fullName>
    </recommendedName>
</protein>
<feature type="coiled-coil region" evidence="7">
    <location>
        <begin position="99"/>
        <end position="151"/>
    </location>
</feature>
<dbReference type="Pfam" id="PF13870">
    <property type="entry name" value="CCDC113_CCDC96_CC"/>
    <property type="match status" value="1"/>
</dbReference>
<feature type="coiled-coil region" evidence="7">
    <location>
        <begin position="191"/>
        <end position="303"/>
    </location>
</feature>
<comment type="subcellular location">
    <subcellularLocation>
        <location evidence="1">Cell projection</location>
        <location evidence="1">Cilium</location>
    </subcellularLocation>
</comment>
<reference evidence="10" key="3">
    <citation type="submission" date="2025-09" db="UniProtKB">
        <authorList>
            <consortium name="Ensembl"/>
        </authorList>
    </citation>
    <scope>IDENTIFICATION</scope>
</reference>
<dbReference type="InParanoid" id="H2XZ45"/>
<evidence type="ECO:0000256" key="1">
    <source>
        <dbReference type="ARBA" id="ARBA00004138"/>
    </source>
</evidence>
<evidence type="ECO:0000259" key="9">
    <source>
        <dbReference type="Pfam" id="PF13870"/>
    </source>
</evidence>
<dbReference type="GO" id="GO:0036064">
    <property type="term" value="C:ciliary basal body"/>
    <property type="evidence" value="ECO:0000318"/>
    <property type="project" value="GO_Central"/>
</dbReference>
<reference evidence="10" key="2">
    <citation type="submission" date="2025-08" db="UniProtKB">
        <authorList>
            <consortium name="Ensembl"/>
        </authorList>
    </citation>
    <scope>IDENTIFICATION</scope>
</reference>
<sequence length="397" mass="46760">MADSDSILSVTTGTDQHDDPLADLTDEQLFQIVEDTIHGNEVIRSETEMFEKFFRRVEPKETNSFQPNIHTPVVHVQEIHNRGRKRSRSKGSAVDKLLRLTAEQKCDIAQRELEELRDEIDKLKDESERILDNYRAGLEEAELRITEIKKATYEFDRDICKGSINARTGKVVAEKVVRYFEDKLKWRDTLIEKLRLKNSTLKVQKKKLQLQLKQKEEMGEVLHEVDFNQLKIENQQYLEKIDEKNQELLRLKLMAGNTLQVLNLYKVCVRVPDNQNVCSQKKLHSLTAEAERLQTEIISREEMLLRFGAESHVVEEERLVAEKKNNTLRQRLADFRVPDVQDYVEKKANLTELQKVVKSWERKVEIAQMALKTHKKYWQQIWSQSQQMNVWSHHDTK</sequence>
<keyword evidence="2" id="KW-0970">Cilium biogenesis/degradation</keyword>
<dbReference type="GO" id="GO:0005930">
    <property type="term" value="C:axoneme"/>
    <property type="evidence" value="ECO:0000318"/>
    <property type="project" value="GO_Central"/>
</dbReference>
<evidence type="ECO:0000313" key="10">
    <source>
        <dbReference type="Ensembl" id="ENSCINP00000034929.1"/>
    </source>
</evidence>
<evidence type="ECO:0000256" key="7">
    <source>
        <dbReference type="SAM" id="Coils"/>
    </source>
</evidence>
<feature type="coiled-coil region" evidence="7">
    <location>
        <begin position="343"/>
        <end position="370"/>
    </location>
</feature>
<dbReference type="OMA" id="TCQQHRA"/>